<keyword evidence="1" id="KW-1133">Transmembrane helix</keyword>
<keyword evidence="1" id="KW-0812">Transmembrane</keyword>
<evidence type="ECO:0008006" key="4">
    <source>
        <dbReference type="Google" id="ProtNLM"/>
    </source>
</evidence>
<dbReference type="PANTHER" id="PTHR12459">
    <property type="entry name" value="TRANSMEMBRANE PROTEIN 135-RELATED"/>
    <property type="match status" value="1"/>
</dbReference>
<proteinExistence type="predicted"/>
<dbReference type="AlphaFoldDB" id="A0ABD3X6K4"/>
<reference evidence="2 3" key="1">
    <citation type="submission" date="2024-11" db="EMBL/GenBank/DDBJ databases">
        <title>Chromosome-level genome assembly of the freshwater bivalve Anodonta woodiana.</title>
        <authorList>
            <person name="Chen X."/>
        </authorList>
    </citation>
    <scope>NUCLEOTIDE SEQUENCE [LARGE SCALE GENOMIC DNA]</scope>
    <source>
        <strain evidence="2">MN2024</strain>
        <tissue evidence="2">Gills</tissue>
    </source>
</reference>
<feature type="transmembrane region" description="Helical" evidence="1">
    <location>
        <begin position="184"/>
        <end position="204"/>
    </location>
</feature>
<evidence type="ECO:0000313" key="2">
    <source>
        <dbReference type="EMBL" id="KAL3881118.1"/>
    </source>
</evidence>
<keyword evidence="3" id="KW-1185">Reference proteome</keyword>
<feature type="transmembrane region" description="Helical" evidence="1">
    <location>
        <begin position="216"/>
        <end position="238"/>
    </location>
</feature>
<dbReference type="EMBL" id="JBJQND010000003">
    <property type="protein sequence ID" value="KAL3881118.1"/>
    <property type="molecule type" value="Genomic_DNA"/>
</dbReference>
<name>A0ABD3X6K4_SINWO</name>
<dbReference type="Proteomes" id="UP001634394">
    <property type="component" value="Unassembled WGS sequence"/>
</dbReference>
<sequence>MPCQSLAFIPCPASHLPSFHTLPVTCLHSMPCQSLAFIPCPASNLPSFHALPVTCLHSLTGGDCKWLQKHLVRRQPKCIYIIFRIFCLFVCLIRILNVALTIHRGIMLQTCSMIQDYYGLKLIWFYIIGSKYLLSLKYGFFFGGLRMFTVGCGIQGAIKLFGSLGRNFRTPGTFLKSLFQRENLRLGAFLGCFVAIFRAVNCLLRWICNQENKLHGLLSGFLAGWSMLFYKGPTVALYTATKLAEVLYFKGIAAGVLPYIRCADIIIYSISTAMVFHAAVIEPHNLRPAYWSFLLRVTNNKFAEMNRALLEPYIEGCSKMFPNFWPGYDPRYTSLARR</sequence>
<comment type="caution">
    <text evidence="2">The sequence shown here is derived from an EMBL/GenBank/DDBJ whole genome shotgun (WGS) entry which is preliminary data.</text>
</comment>
<dbReference type="InterPro" id="IPR026749">
    <property type="entry name" value="Tmem135"/>
</dbReference>
<evidence type="ECO:0000256" key="1">
    <source>
        <dbReference type="SAM" id="Phobius"/>
    </source>
</evidence>
<keyword evidence="1" id="KW-0472">Membrane</keyword>
<protein>
    <recommendedName>
        <fullName evidence="4">Transmembrane protein 135</fullName>
    </recommendedName>
</protein>
<gene>
    <name evidence="2" type="ORF">ACJMK2_027579</name>
</gene>
<evidence type="ECO:0000313" key="3">
    <source>
        <dbReference type="Proteomes" id="UP001634394"/>
    </source>
</evidence>
<dbReference type="PANTHER" id="PTHR12459:SF15">
    <property type="entry name" value="TRANSMEMBRANE PROTEIN 135"/>
    <property type="match status" value="1"/>
</dbReference>
<accession>A0ABD3X6K4</accession>
<organism evidence="2 3">
    <name type="scientific">Sinanodonta woodiana</name>
    <name type="common">Chinese pond mussel</name>
    <name type="synonym">Anodonta woodiana</name>
    <dbReference type="NCBI Taxonomy" id="1069815"/>
    <lineage>
        <taxon>Eukaryota</taxon>
        <taxon>Metazoa</taxon>
        <taxon>Spiralia</taxon>
        <taxon>Lophotrochozoa</taxon>
        <taxon>Mollusca</taxon>
        <taxon>Bivalvia</taxon>
        <taxon>Autobranchia</taxon>
        <taxon>Heteroconchia</taxon>
        <taxon>Palaeoheterodonta</taxon>
        <taxon>Unionida</taxon>
        <taxon>Unionoidea</taxon>
        <taxon>Unionidae</taxon>
        <taxon>Unioninae</taxon>
        <taxon>Sinanodonta</taxon>
    </lineage>
</organism>
<feature type="transmembrane region" description="Helical" evidence="1">
    <location>
        <begin position="78"/>
        <end position="100"/>
    </location>
</feature>